<evidence type="ECO:0000256" key="2">
    <source>
        <dbReference type="ARBA" id="ARBA00022475"/>
    </source>
</evidence>
<evidence type="ECO:0000313" key="11">
    <source>
        <dbReference type="EMBL" id="RAG81665.1"/>
    </source>
</evidence>
<comment type="caution">
    <text evidence="11">The sequence shown here is derived from an EMBL/GenBank/DDBJ whole genome shotgun (WGS) entry which is preliminary data.</text>
</comment>
<dbReference type="PANTHER" id="PTHR30572:SF4">
    <property type="entry name" value="ABC TRANSPORTER PERMEASE YTRF"/>
    <property type="match status" value="1"/>
</dbReference>
<evidence type="ECO:0000256" key="7">
    <source>
        <dbReference type="SAM" id="MobiDB-lite"/>
    </source>
</evidence>
<evidence type="ECO:0000256" key="6">
    <source>
        <dbReference type="ARBA" id="ARBA00038076"/>
    </source>
</evidence>
<feature type="transmembrane region" description="Helical" evidence="8">
    <location>
        <begin position="774"/>
        <end position="796"/>
    </location>
</feature>
<feature type="transmembrane region" description="Helical" evidence="8">
    <location>
        <begin position="412"/>
        <end position="434"/>
    </location>
</feature>
<evidence type="ECO:0000259" key="10">
    <source>
        <dbReference type="Pfam" id="PF12704"/>
    </source>
</evidence>
<feature type="transmembrane region" description="Helical" evidence="8">
    <location>
        <begin position="446"/>
        <end position="468"/>
    </location>
</feature>
<dbReference type="PANTHER" id="PTHR30572">
    <property type="entry name" value="MEMBRANE COMPONENT OF TRANSPORTER-RELATED"/>
    <property type="match status" value="1"/>
</dbReference>
<dbReference type="OrthoDB" id="9780560at2"/>
<evidence type="ECO:0000256" key="3">
    <source>
        <dbReference type="ARBA" id="ARBA00022692"/>
    </source>
</evidence>
<dbReference type="GO" id="GO:0022857">
    <property type="term" value="F:transmembrane transporter activity"/>
    <property type="evidence" value="ECO:0007669"/>
    <property type="project" value="TreeGrafter"/>
</dbReference>
<dbReference type="InterPro" id="IPR025857">
    <property type="entry name" value="MacB_PCD"/>
</dbReference>
<feature type="domain" description="ABC3 transporter permease C-terminal" evidence="9">
    <location>
        <begin position="276"/>
        <end position="396"/>
    </location>
</feature>
<dbReference type="GO" id="GO:0005886">
    <property type="term" value="C:plasma membrane"/>
    <property type="evidence" value="ECO:0007669"/>
    <property type="project" value="UniProtKB-SubCell"/>
</dbReference>
<feature type="transmembrane region" description="Helical" evidence="8">
    <location>
        <begin position="274"/>
        <end position="298"/>
    </location>
</feature>
<comment type="similarity">
    <text evidence="6">Belongs to the ABC-4 integral membrane protein family.</text>
</comment>
<dbReference type="Pfam" id="PF02687">
    <property type="entry name" value="FtsX"/>
    <property type="match status" value="2"/>
</dbReference>
<keyword evidence="2" id="KW-1003">Cell membrane</keyword>
<feature type="transmembrane region" description="Helical" evidence="8">
    <location>
        <begin position="816"/>
        <end position="835"/>
    </location>
</feature>
<gene>
    <name evidence="11" type="ORF">DN069_31575</name>
</gene>
<feature type="region of interest" description="Disordered" evidence="7">
    <location>
        <begin position="60"/>
        <end position="81"/>
    </location>
</feature>
<feature type="domain" description="MacB-like periplasmic core" evidence="10">
    <location>
        <begin position="17"/>
        <end position="239"/>
    </location>
</feature>
<accession>A0A2X0JXE2</accession>
<keyword evidence="5 8" id="KW-0472">Membrane</keyword>
<dbReference type="EMBL" id="QKYN01000145">
    <property type="protein sequence ID" value="RAG81665.1"/>
    <property type="molecule type" value="Genomic_DNA"/>
</dbReference>
<evidence type="ECO:0000256" key="4">
    <source>
        <dbReference type="ARBA" id="ARBA00022989"/>
    </source>
</evidence>
<protein>
    <submittedName>
        <fullName evidence="11">ABC transporter</fullName>
    </submittedName>
</protein>
<feature type="transmembrane region" description="Helical" evidence="8">
    <location>
        <begin position="497"/>
        <end position="521"/>
    </location>
</feature>
<evidence type="ECO:0000313" key="12">
    <source>
        <dbReference type="Proteomes" id="UP000248889"/>
    </source>
</evidence>
<reference evidence="11 12" key="1">
    <citation type="submission" date="2018-06" db="EMBL/GenBank/DDBJ databases">
        <title>Streptacidiphilus pinicola sp. nov., isolated from pine grove soil.</title>
        <authorList>
            <person name="Roh S.G."/>
            <person name="Park S."/>
            <person name="Kim M.-K."/>
            <person name="Yun B.-R."/>
            <person name="Park J."/>
            <person name="Kim M.J."/>
            <person name="Kim Y.S."/>
            <person name="Kim S.B."/>
        </authorList>
    </citation>
    <scope>NUCLEOTIDE SEQUENCE [LARGE SCALE GENOMIC DNA]</scope>
    <source>
        <strain evidence="11 12">MMS16-CNU450</strain>
    </source>
</reference>
<evidence type="ECO:0000259" key="9">
    <source>
        <dbReference type="Pfam" id="PF02687"/>
    </source>
</evidence>
<evidence type="ECO:0000256" key="5">
    <source>
        <dbReference type="ARBA" id="ARBA00023136"/>
    </source>
</evidence>
<comment type="subcellular location">
    <subcellularLocation>
        <location evidence="1">Cell membrane</location>
        <topology evidence="1">Multi-pass membrane protein</topology>
    </subcellularLocation>
</comment>
<dbReference type="Proteomes" id="UP000248889">
    <property type="component" value="Unassembled WGS sequence"/>
</dbReference>
<keyword evidence="3 8" id="KW-0812">Transmembrane</keyword>
<sequence length="850" mass="87870">MFKTALRNVLSHKGRLLMTMLAVVLGTAFVAGTLVFSDSVSTALKNSLSHNYDHVSARVENSAAGEGRRAADNNSDNKPLTDATLRRIKALPGTATAVGTVQGFAGISDPNGNLIGQRGSTQGTNWSPDSGGTDPRYPMAQGTGPNSATQVAIDQRTAQKNGFKVGDTLRVAVNGPVMQLTVSGIFTSNDPALNADGSLVLFDTATAQKLYTAPGQYAWIDAQAKPGTSQTALEQEMEQVVPHTGNITLHTGAALTADAKTAVENGSSSMKTALLFFAGIALFVGIFLISNTFTMLIAQRTRELALMRALGASRKQVRRSVLWEALVVGFTASAVGLGVGVGIGAALKAWAGSSGNIPAGGLTVTPSTALITLAVGTVVTALAALFPALRASRVPPVAAMSSNDQPASQKSLVVRNSIGLVLAGLGVGVVLLGVSQGGSSGRMPVALGALLVMLGVFVLTPLLSRPLIAAVGPLFRRLFGISGTLAKQNAIRNPRRTAATASALTIGVTLITALTVIGSSITTTITHQVTSNMKADYAVSSELGYPITPTLVSEVKSAKGVSAASVIDSQYVTLDGKQLSLSGFDAATFDQVVAPDLTSGTTDAFKQGQLLIDADQAGSRGLHVGSSVPVEYPNGTSGTLTVGGVYPKSDLLGPAMLSEQALAGHTTAPFYNVVLVKSDDGASTANEQALRDATGLNPLIKVQSQQQMIDQFSSLISMMLTILYALLGMAVLIAILGVVNTLAMSVFERKRELGMLRAVGLDKRGVKRMVRLESVVIAVFGAAMGVGIGTFLAWAANNLLKSDLSGLTTVLPWSRLALFIALGATVGLLAALWPARRAARLDILGAIKTD</sequence>
<evidence type="ECO:0000256" key="1">
    <source>
        <dbReference type="ARBA" id="ARBA00004651"/>
    </source>
</evidence>
<dbReference type="AlphaFoldDB" id="A0A2X0JXE2"/>
<keyword evidence="12" id="KW-1185">Reference proteome</keyword>
<dbReference type="InterPro" id="IPR003838">
    <property type="entry name" value="ABC3_permease_C"/>
</dbReference>
<proteinExistence type="inferred from homology"/>
<keyword evidence="4 8" id="KW-1133">Transmembrane helix</keyword>
<dbReference type="RefSeq" id="WP_111506664.1">
    <property type="nucleotide sequence ID" value="NZ_QKYN01000145.1"/>
</dbReference>
<dbReference type="InterPro" id="IPR050250">
    <property type="entry name" value="Macrolide_Exporter_MacB"/>
</dbReference>
<feature type="transmembrane region" description="Helical" evidence="8">
    <location>
        <begin position="722"/>
        <end position="747"/>
    </location>
</feature>
<feature type="transmembrane region" description="Helical" evidence="8">
    <location>
        <begin position="321"/>
        <end position="347"/>
    </location>
</feature>
<organism evidence="11 12">
    <name type="scientific">Streptacidiphilus pinicola</name>
    <dbReference type="NCBI Taxonomy" id="2219663"/>
    <lineage>
        <taxon>Bacteria</taxon>
        <taxon>Bacillati</taxon>
        <taxon>Actinomycetota</taxon>
        <taxon>Actinomycetes</taxon>
        <taxon>Kitasatosporales</taxon>
        <taxon>Streptomycetaceae</taxon>
        <taxon>Streptacidiphilus</taxon>
    </lineage>
</organism>
<dbReference type="Pfam" id="PF12704">
    <property type="entry name" value="MacB_PCD"/>
    <property type="match status" value="2"/>
</dbReference>
<feature type="transmembrane region" description="Helical" evidence="8">
    <location>
        <begin position="367"/>
        <end position="391"/>
    </location>
</feature>
<feature type="domain" description="ABC3 transporter permease C-terminal" evidence="9">
    <location>
        <begin position="726"/>
        <end position="842"/>
    </location>
</feature>
<feature type="domain" description="MacB-like periplasmic core" evidence="10">
    <location>
        <begin position="497"/>
        <end position="685"/>
    </location>
</feature>
<name>A0A2X0JXE2_9ACTN</name>
<evidence type="ECO:0000256" key="8">
    <source>
        <dbReference type="SAM" id="Phobius"/>
    </source>
</evidence>